<proteinExistence type="predicted"/>
<evidence type="ECO:0000313" key="1">
    <source>
        <dbReference type="EMBL" id="KAF8568816.1"/>
    </source>
</evidence>
<sequence length="112" mass="12066">FLDVCLSAGQPSCLPSIFSNSRRSSHKLVSSQSDDPWIVFSLTLEPGQVNSGLAGDKHYKAALRLALPKRSTVSPVFNAPDKLEMGIVVSSRLCVSSQRNTPNLLLNLLLSA</sequence>
<dbReference type="Proteomes" id="UP000699462">
    <property type="component" value="Unassembled WGS sequence"/>
</dbReference>
<protein>
    <submittedName>
        <fullName evidence="1">Uncharacterized protein</fullName>
    </submittedName>
</protein>
<dbReference type="OrthoDB" id="6256281at2759"/>
<accession>A0A8T0DNB4</accession>
<comment type="caution">
    <text evidence="1">The sequence shown here is derived from an EMBL/GenBank/DDBJ whole genome shotgun (WGS) entry which is preliminary data.</text>
</comment>
<dbReference type="AlphaFoldDB" id="A0A8T0DNB4"/>
<dbReference type="EMBL" id="JTDF01002410">
    <property type="protein sequence ID" value="KAF8568816.1"/>
    <property type="molecule type" value="Genomic_DNA"/>
</dbReference>
<keyword evidence="2" id="KW-1185">Reference proteome</keyword>
<reference evidence="1 2" key="1">
    <citation type="submission" date="2019-07" db="EMBL/GenBank/DDBJ databases">
        <title>Annotation for the trematode Paragonimus westermani.</title>
        <authorList>
            <person name="Choi Y.-J."/>
        </authorList>
    </citation>
    <scope>NUCLEOTIDE SEQUENCE [LARGE SCALE GENOMIC DNA]</scope>
    <source>
        <strain evidence="1">180907_Pwestermani</strain>
    </source>
</reference>
<feature type="non-terminal residue" evidence="1">
    <location>
        <position position="1"/>
    </location>
</feature>
<name>A0A8T0DNB4_9TREM</name>
<evidence type="ECO:0000313" key="2">
    <source>
        <dbReference type="Proteomes" id="UP000699462"/>
    </source>
</evidence>
<organism evidence="1 2">
    <name type="scientific">Paragonimus westermani</name>
    <dbReference type="NCBI Taxonomy" id="34504"/>
    <lineage>
        <taxon>Eukaryota</taxon>
        <taxon>Metazoa</taxon>
        <taxon>Spiralia</taxon>
        <taxon>Lophotrochozoa</taxon>
        <taxon>Platyhelminthes</taxon>
        <taxon>Trematoda</taxon>
        <taxon>Digenea</taxon>
        <taxon>Plagiorchiida</taxon>
        <taxon>Troglotremata</taxon>
        <taxon>Troglotrematidae</taxon>
        <taxon>Paragonimus</taxon>
    </lineage>
</organism>
<gene>
    <name evidence="1" type="ORF">P879_03858</name>
</gene>